<dbReference type="PROSITE" id="PS50238">
    <property type="entry name" value="RHOGAP"/>
    <property type="match status" value="1"/>
</dbReference>
<feature type="domain" description="Rho-GAP" evidence="5">
    <location>
        <begin position="513"/>
        <end position="703"/>
    </location>
</feature>
<dbReference type="AlphaFoldDB" id="A0A151ZFL3"/>
<dbReference type="PANTHER" id="PTHR23065:SF25">
    <property type="entry name" value="GTPASE ACTIVATING PROTEIN HOMOLOG 1"/>
    <property type="match status" value="1"/>
</dbReference>
<dbReference type="InterPro" id="IPR001060">
    <property type="entry name" value="FCH_dom"/>
</dbReference>
<dbReference type="GO" id="GO:0005886">
    <property type="term" value="C:plasma membrane"/>
    <property type="evidence" value="ECO:0007669"/>
    <property type="project" value="TreeGrafter"/>
</dbReference>
<keyword evidence="8" id="KW-1185">Reference proteome</keyword>
<dbReference type="CDD" id="cd07610">
    <property type="entry name" value="FCH_F-BAR"/>
    <property type="match status" value="1"/>
</dbReference>
<comment type="caution">
    <text evidence="7">The sequence shown here is derived from an EMBL/GenBank/DDBJ whole genome shotgun (WGS) entry which is preliminary data.</text>
</comment>
<feature type="coiled-coil region" evidence="3">
    <location>
        <begin position="183"/>
        <end position="265"/>
    </location>
</feature>
<dbReference type="EMBL" id="LODT01000029">
    <property type="protein sequence ID" value="KYQ92654.1"/>
    <property type="molecule type" value="Genomic_DNA"/>
</dbReference>
<feature type="region of interest" description="Disordered" evidence="4">
    <location>
        <begin position="707"/>
        <end position="754"/>
    </location>
</feature>
<keyword evidence="1 2" id="KW-0175">Coiled coil</keyword>
<dbReference type="GO" id="GO:0005737">
    <property type="term" value="C:cytoplasm"/>
    <property type="evidence" value="ECO:0007669"/>
    <property type="project" value="TreeGrafter"/>
</dbReference>
<name>A0A151ZFL3_TIELA</name>
<dbReference type="Pfam" id="PF00620">
    <property type="entry name" value="RhoGAP"/>
    <property type="match status" value="1"/>
</dbReference>
<dbReference type="InterPro" id="IPR008936">
    <property type="entry name" value="Rho_GTPase_activation_prot"/>
</dbReference>
<dbReference type="GO" id="GO:0016050">
    <property type="term" value="P:vesicle organization"/>
    <property type="evidence" value="ECO:0007669"/>
    <property type="project" value="TreeGrafter"/>
</dbReference>
<sequence>MSNNNNILEESDDDIFSSPDNNLKTSRDLMMNDISLQSPIHDNHIPTTQVEIIKPQPTAIVSSNNNNNLGTSTSGQSTSPFKKTLTFTNDMFDGFDVLCKRTEQGIDQCKELLDYFKKRASIEEKYSKTVTDYFSKFKLKDENDTFQRGINIITKINEAESVIHKTFSQNLLNNIVFPFQALVKEMENRRKTLVTEGQKLRNELRDTIDDLKKAQQKYEKHCKETEATKIELISFNETDPNSSKMNQIEKKIAKCEGNAILAEEEYKQQLKLTNDFLTNQYHIRMVENLNEFEQFEAMRLQFMKSNIKNYIGVLMECPSSMESEINGHLGGISQIEVVDPENDLQHFIRQNASTKKLLSPFQFEPYMDSKLISLNQEMYNNQNLANADNSQQQSATNNNSNSNTNSGQVSPNVDENTTPSSPTLTTKTLKENIFGFFNNAKNNLKSSTTNAFSLVGSNLASSSSNIIGGIHQPTTTSSSSSQPSQPQQSQELSHSSNKIAMVTPSNVNQIFGVELEELMDQQKRDYPNIEVPLILMGFVQCLLKLNALETERLFNSTPPYSLIQKEKSKIDKCGTLDHLSEPSLVASLFKHWLKDLPNPLISFGIYDEILESPEQAWKIIESNSPILHCKVLHYTIDFLAEFLEPDFVATSKADIHQIASALSPVLIRSPTTNNSVTIANDSEISQKETRVIECLIAESLNKKVGRKTSSIENSPVSEPLTSFSPSTFNGDNNNTPSSLNSFNSGTINNQVGSSENVKRNFSSISFESSNGTDDELTKEFVEC</sequence>
<feature type="region of interest" description="Disordered" evidence="4">
    <location>
        <begin position="1"/>
        <end position="21"/>
    </location>
</feature>
<reference evidence="7 8" key="1">
    <citation type="submission" date="2015-12" db="EMBL/GenBank/DDBJ databases">
        <title>Dictyostelia acquired genes for synthesis and detection of signals that induce cell-type specialization by lateral gene transfer from prokaryotes.</title>
        <authorList>
            <person name="Gloeckner G."/>
            <person name="Schaap P."/>
        </authorList>
    </citation>
    <scope>NUCLEOTIDE SEQUENCE [LARGE SCALE GENOMIC DNA]</scope>
    <source>
        <strain evidence="7 8">TK</strain>
    </source>
</reference>
<dbReference type="OMA" id="NNLCHPF"/>
<feature type="region of interest" description="Disordered" evidence="4">
    <location>
        <begin position="466"/>
        <end position="495"/>
    </location>
</feature>
<feature type="region of interest" description="Disordered" evidence="4">
    <location>
        <begin position="388"/>
        <end position="425"/>
    </location>
</feature>
<dbReference type="Proteomes" id="UP000076078">
    <property type="component" value="Unassembled WGS sequence"/>
</dbReference>
<evidence type="ECO:0000259" key="5">
    <source>
        <dbReference type="PROSITE" id="PS50238"/>
    </source>
</evidence>
<dbReference type="SMART" id="SM00324">
    <property type="entry name" value="RhoGAP"/>
    <property type="match status" value="1"/>
</dbReference>
<dbReference type="FunCoup" id="A0A151ZFL3">
    <property type="interactions" value="35"/>
</dbReference>
<dbReference type="GO" id="GO:0042330">
    <property type="term" value="P:taxis"/>
    <property type="evidence" value="ECO:0007669"/>
    <property type="project" value="UniProtKB-ARBA"/>
</dbReference>
<dbReference type="SUPFAM" id="SSF103657">
    <property type="entry name" value="BAR/IMD domain-like"/>
    <property type="match status" value="1"/>
</dbReference>
<evidence type="ECO:0000259" key="6">
    <source>
        <dbReference type="PROSITE" id="PS51741"/>
    </source>
</evidence>
<dbReference type="GO" id="GO:0008017">
    <property type="term" value="F:microtubule binding"/>
    <property type="evidence" value="ECO:0007669"/>
    <property type="project" value="TreeGrafter"/>
</dbReference>
<accession>A0A151ZFL3</accession>
<dbReference type="PANTHER" id="PTHR23065">
    <property type="entry name" value="PROLINE-SERINE-THREONINE PHOSPHATASE INTERACTING PROTEIN 1"/>
    <property type="match status" value="1"/>
</dbReference>
<dbReference type="Gene3D" id="1.20.1270.60">
    <property type="entry name" value="Arfaptin homology (AH) domain/BAR domain"/>
    <property type="match status" value="1"/>
</dbReference>
<feature type="compositionally biased region" description="Low complexity" evidence="4">
    <location>
        <begin position="466"/>
        <end position="490"/>
    </location>
</feature>
<dbReference type="Gene3D" id="1.10.555.10">
    <property type="entry name" value="Rho GTPase activation protein"/>
    <property type="match status" value="1"/>
</dbReference>
<feature type="compositionally biased region" description="Low complexity" evidence="4">
    <location>
        <begin position="388"/>
        <end position="408"/>
    </location>
</feature>
<dbReference type="InterPro" id="IPR031160">
    <property type="entry name" value="F_BAR_dom"/>
</dbReference>
<dbReference type="Pfam" id="PF00611">
    <property type="entry name" value="FCH"/>
    <property type="match status" value="1"/>
</dbReference>
<evidence type="ECO:0000256" key="4">
    <source>
        <dbReference type="SAM" id="MobiDB-lite"/>
    </source>
</evidence>
<dbReference type="SMART" id="SM00055">
    <property type="entry name" value="FCH"/>
    <property type="match status" value="1"/>
</dbReference>
<dbReference type="GO" id="GO:0030041">
    <property type="term" value="P:actin filament polymerization"/>
    <property type="evidence" value="ECO:0007669"/>
    <property type="project" value="TreeGrafter"/>
</dbReference>
<protein>
    <submittedName>
        <fullName evidence="7">RhoGAP domain-containing protein</fullName>
    </submittedName>
</protein>
<gene>
    <name evidence="7" type="ORF">DLAC_06649</name>
</gene>
<dbReference type="InParanoid" id="A0A151ZFL3"/>
<evidence type="ECO:0000256" key="2">
    <source>
        <dbReference type="PROSITE-ProRule" id="PRU01077"/>
    </source>
</evidence>
<dbReference type="SUPFAM" id="SSF48350">
    <property type="entry name" value="GTPase activation domain, GAP"/>
    <property type="match status" value="1"/>
</dbReference>
<evidence type="ECO:0000256" key="3">
    <source>
        <dbReference type="SAM" id="Coils"/>
    </source>
</evidence>
<evidence type="ECO:0000256" key="1">
    <source>
        <dbReference type="ARBA" id="ARBA00023054"/>
    </source>
</evidence>
<dbReference type="FunFam" id="1.20.1270.60:FF:000060">
    <property type="entry name" value="Actin polymerization protein Bzz1"/>
    <property type="match status" value="1"/>
</dbReference>
<dbReference type="InterPro" id="IPR000198">
    <property type="entry name" value="RhoGAP_dom"/>
</dbReference>
<dbReference type="GO" id="GO:0031982">
    <property type="term" value="C:vesicle"/>
    <property type="evidence" value="ECO:0007669"/>
    <property type="project" value="TreeGrafter"/>
</dbReference>
<organism evidence="7 8">
    <name type="scientific">Tieghemostelium lacteum</name>
    <name type="common">Slime mold</name>
    <name type="synonym">Dictyostelium lacteum</name>
    <dbReference type="NCBI Taxonomy" id="361077"/>
    <lineage>
        <taxon>Eukaryota</taxon>
        <taxon>Amoebozoa</taxon>
        <taxon>Evosea</taxon>
        <taxon>Eumycetozoa</taxon>
        <taxon>Dictyostelia</taxon>
        <taxon>Dictyosteliales</taxon>
        <taxon>Raperosteliaceae</taxon>
        <taxon>Tieghemostelium</taxon>
    </lineage>
</organism>
<dbReference type="PROSITE" id="PS51741">
    <property type="entry name" value="F_BAR"/>
    <property type="match status" value="1"/>
</dbReference>
<dbReference type="OrthoDB" id="437889at2759"/>
<dbReference type="InterPro" id="IPR027267">
    <property type="entry name" value="AH/BAR_dom_sf"/>
</dbReference>
<evidence type="ECO:0000313" key="8">
    <source>
        <dbReference type="Proteomes" id="UP000076078"/>
    </source>
</evidence>
<evidence type="ECO:0000313" key="7">
    <source>
        <dbReference type="EMBL" id="KYQ92654.1"/>
    </source>
</evidence>
<dbReference type="GO" id="GO:0007165">
    <property type="term" value="P:signal transduction"/>
    <property type="evidence" value="ECO:0007669"/>
    <property type="project" value="InterPro"/>
</dbReference>
<proteinExistence type="predicted"/>
<feature type="domain" description="F-BAR" evidence="6">
    <location>
        <begin position="79"/>
        <end position="340"/>
    </location>
</feature>